<keyword evidence="1" id="KW-1133">Transmembrane helix</keyword>
<organism evidence="2 3">
    <name type="scientific">Polyplax serrata</name>
    <name type="common">Common mouse louse</name>
    <dbReference type="NCBI Taxonomy" id="468196"/>
    <lineage>
        <taxon>Eukaryota</taxon>
        <taxon>Metazoa</taxon>
        <taxon>Ecdysozoa</taxon>
        <taxon>Arthropoda</taxon>
        <taxon>Hexapoda</taxon>
        <taxon>Insecta</taxon>
        <taxon>Pterygota</taxon>
        <taxon>Neoptera</taxon>
        <taxon>Paraneoptera</taxon>
        <taxon>Psocodea</taxon>
        <taxon>Troctomorpha</taxon>
        <taxon>Phthiraptera</taxon>
        <taxon>Anoplura</taxon>
        <taxon>Polyplacidae</taxon>
        <taxon>Polyplax</taxon>
    </lineage>
</organism>
<evidence type="ECO:0000313" key="2">
    <source>
        <dbReference type="EMBL" id="KAK6621815.1"/>
    </source>
</evidence>
<evidence type="ECO:0000256" key="1">
    <source>
        <dbReference type="SAM" id="Phobius"/>
    </source>
</evidence>
<protein>
    <submittedName>
        <fullName evidence="2">Uncharacterized protein</fullName>
    </submittedName>
</protein>
<name>A0ABR1AKM4_POLSC</name>
<comment type="caution">
    <text evidence="2">The sequence shown here is derived from an EMBL/GenBank/DDBJ whole genome shotgun (WGS) entry which is preliminary data.</text>
</comment>
<dbReference type="Proteomes" id="UP001359485">
    <property type="component" value="Unassembled WGS sequence"/>
</dbReference>
<keyword evidence="3" id="KW-1185">Reference proteome</keyword>
<accession>A0ABR1AKM4</accession>
<gene>
    <name evidence="2" type="ORF">RUM44_001622</name>
</gene>
<dbReference type="EMBL" id="JAWJWF010000047">
    <property type="protein sequence ID" value="KAK6621815.1"/>
    <property type="molecule type" value="Genomic_DNA"/>
</dbReference>
<proteinExistence type="predicted"/>
<keyword evidence="1" id="KW-0812">Transmembrane</keyword>
<keyword evidence="1" id="KW-0472">Membrane</keyword>
<evidence type="ECO:0000313" key="3">
    <source>
        <dbReference type="Proteomes" id="UP001359485"/>
    </source>
</evidence>
<sequence length="216" mass="24907">MKNAKTKLTSRTKKSYPVIMNPVNFLFISFLLLAPVDYFGECGVKVIYGEKATDHDLRKSSDNISSTFYKSCHEYPRSKEVSQVKVRYEPTQEENCLKEKKLKEKDERECQNELGGKKDEISKWREELYEKTKNREMKKTCKPTEEKVKIDSAEDKFNCHSQSTKGQILCAECDKCEIQIKSNGEGVMLKCQQCHQVASDEIVFPSGNNQKIVKLP</sequence>
<feature type="transmembrane region" description="Helical" evidence="1">
    <location>
        <begin position="21"/>
        <end position="40"/>
    </location>
</feature>
<reference evidence="2 3" key="1">
    <citation type="submission" date="2023-09" db="EMBL/GenBank/DDBJ databases">
        <title>Genomes of two closely related lineages of the louse Polyplax serrata with different host specificities.</title>
        <authorList>
            <person name="Martinu J."/>
            <person name="Tarabai H."/>
            <person name="Stefka J."/>
            <person name="Hypsa V."/>
        </authorList>
    </citation>
    <scope>NUCLEOTIDE SEQUENCE [LARGE SCALE GENOMIC DNA]</scope>
    <source>
        <strain evidence="2">98ZLc_SE</strain>
    </source>
</reference>